<evidence type="ECO:0000313" key="2">
    <source>
        <dbReference type="Proteomes" id="UP001060215"/>
    </source>
</evidence>
<sequence>MPWSGDFLLVSFLLPWWALSLLCLSKRVHSIFVLRLFNDCFATTLFHAALAVLLNQKWHLGLIIFSGAVSIKMNVLLYAPPLLLLMLKAMDIAGVFSALAGAAIVQKQFRQQNICQGQVQNKKDASERMDKAFPDQMTASTSDGSQLVGPHVQNQLEQSDAERKRASVHDRMRFLGGNHPWEWSKLCIRAVISNVEWEHVDIFENEVGG</sequence>
<keyword evidence="2" id="KW-1185">Reference proteome</keyword>
<name>A0ACC0F2Y9_9ERIC</name>
<accession>A0ACC0F2Y9</accession>
<protein>
    <submittedName>
        <fullName evidence="1">Dol-P-Man:Man(5)GlcNAc(2)-PP-Dol alpha-1,3-mannosyltransferase</fullName>
    </submittedName>
</protein>
<reference evidence="1 2" key="1">
    <citation type="journal article" date="2022" name="Plant J.">
        <title>Chromosome-level genome of Camellia lanceoleosa provides a valuable resource for understanding genome evolution and self-incompatibility.</title>
        <authorList>
            <person name="Gong W."/>
            <person name="Xiao S."/>
            <person name="Wang L."/>
            <person name="Liao Z."/>
            <person name="Chang Y."/>
            <person name="Mo W."/>
            <person name="Hu G."/>
            <person name="Li W."/>
            <person name="Zhao G."/>
            <person name="Zhu H."/>
            <person name="Hu X."/>
            <person name="Ji K."/>
            <person name="Xiang X."/>
            <person name="Song Q."/>
            <person name="Yuan D."/>
            <person name="Jin S."/>
            <person name="Zhang L."/>
        </authorList>
    </citation>
    <scope>NUCLEOTIDE SEQUENCE [LARGE SCALE GENOMIC DNA]</scope>
    <source>
        <strain evidence="1">SQ_2022a</strain>
    </source>
</reference>
<gene>
    <name evidence="1" type="ORF">LOK49_LG15G02262</name>
</gene>
<dbReference type="EMBL" id="CM045768">
    <property type="protein sequence ID" value="KAI7983081.1"/>
    <property type="molecule type" value="Genomic_DNA"/>
</dbReference>
<comment type="caution">
    <text evidence="1">The sequence shown here is derived from an EMBL/GenBank/DDBJ whole genome shotgun (WGS) entry which is preliminary data.</text>
</comment>
<dbReference type="Proteomes" id="UP001060215">
    <property type="component" value="Chromosome 11"/>
</dbReference>
<proteinExistence type="predicted"/>
<evidence type="ECO:0000313" key="1">
    <source>
        <dbReference type="EMBL" id="KAI7983081.1"/>
    </source>
</evidence>
<organism evidence="1 2">
    <name type="scientific">Camellia lanceoleosa</name>
    <dbReference type="NCBI Taxonomy" id="1840588"/>
    <lineage>
        <taxon>Eukaryota</taxon>
        <taxon>Viridiplantae</taxon>
        <taxon>Streptophyta</taxon>
        <taxon>Embryophyta</taxon>
        <taxon>Tracheophyta</taxon>
        <taxon>Spermatophyta</taxon>
        <taxon>Magnoliopsida</taxon>
        <taxon>eudicotyledons</taxon>
        <taxon>Gunneridae</taxon>
        <taxon>Pentapetalae</taxon>
        <taxon>asterids</taxon>
        <taxon>Ericales</taxon>
        <taxon>Theaceae</taxon>
        <taxon>Camellia</taxon>
    </lineage>
</organism>